<feature type="domain" description="BTB" evidence="1">
    <location>
        <begin position="24"/>
        <end position="97"/>
    </location>
</feature>
<dbReference type="Proteomes" id="UP000265703">
    <property type="component" value="Unassembled WGS sequence"/>
</dbReference>
<name>A0A397T3B7_9GLOM</name>
<dbReference type="PANTHER" id="PTHR24410:SF23">
    <property type="entry name" value="BTB DOMAIN-CONTAINING PROTEIN-RELATED"/>
    <property type="match status" value="1"/>
</dbReference>
<dbReference type="SMART" id="SM00225">
    <property type="entry name" value="BTB"/>
    <property type="match status" value="1"/>
</dbReference>
<evidence type="ECO:0000313" key="3">
    <source>
        <dbReference type="Proteomes" id="UP000265703"/>
    </source>
</evidence>
<dbReference type="Pfam" id="PF00651">
    <property type="entry name" value="BTB"/>
    <property type="match status" value="1"/>
</dbReference>
<protein>
    <submittedName>
        <fullName evidence="2">BTB/POZ protein</fullName>
    </submittedName>
</protein>
<sequence length="178" mass="21066">MNENNFLQELSTDLGELFSSGHNYDVIIQTEENGNIKEFYTHSLILCLRSPYFKTALSKNWAYNEDGIIIFKKPNILPEIMNLLLKYLYSGTIELDKQKGINVFKLFMAADELDIKKLSDYILNYITKKCETFIKDDPIDILQIIFQYEPFNYLRNYCLELIEMILKYEKSMKFGNIY</sequence>
<dbReference type="STRING" id="658196.A0A397T3B7"/>
<comment type="caution">
    <text evidence="2">The sequence shown here is derived from an EMBL/GenBank/DDBJ whole genome shotgun (WGS) entry which is preliminary data.</text>
</comment>
<evidence type="ECO:0000259" key="1">
    <source>
        <dbReference type="PROSITE" id="PS50097"/>
    </source>
</evidence>
<keyword evidence="3" id="KW-1185">Reference proteome</keyword>
<reference evidence="2 3" key="1">
    <citation type="submission" date="2018-06" db="EMBL/GenBank/DDBJ databases">
        <title>Comparative genomics reveals the genomic features of Rhizophagus irregularis, R. cerebriforme, R. diaphanum and Gigaspora rosea, and their symbiotic lifestyle signature.</title>
        <authorList>
            <person name="Morin E."/>
            <person name="San Clemente H."/>
            <person name="Chen E.C.H."/>
            <person name="De La Providencia I."/>
            <person name="Hainaut M."/>
            <person name="Kuo A."/>
            <person name="Kohler A."/>
            <person name="Murat C."/>
            <person name="Tang N."/>
            <person name="Roy S."/>
            <person name="Loubradou J."/>
            <person name="Henrissat B."/>
            <person name="Grigoriev I.V."/>
            <person name="Corradi N."/>
            <person name="Roux C."/>
            <person name="Martin F.M."/>
        </authorList>
    </citation>
    <scope>NUCLEOTIDE SEQUENCE [LARGE SCALE GENOMIC DNA]</scope>
    <source>
        <strain evidence="2 3">DAOM 227022</strain>
    </source>
</reference>
<dbReference type="InterPro" id="IPR051481">
    <property type="entry name" value="BTB-POZ/Galectin-3-binding"/>
</dbReference>
<dbReference type="InterPro" id="IPR011333">
    <property type="entry name" value="SKP1/BTB/POZ_sf"/>
</dbReference>
<dbReference type="PANTHER" id="PTHR24410">
    <property type="entry name" value="HL07962P-RELATED"/>
    <property type="match status" value="1"/>
</dbReference>
<dbReference type="EMBL" id="QKYT01000121">
    <property type="protein sequence ID" value="RIA92653.1"/>
    <property type="molecule type" value="Genomic_DNA"/>
</dbReference>
<evidence type="ECO:0000313" key="2">
    <source>
        <dbReference type="EMBL" id="RIA92653.1"/>
    </source>
</evidence>
<dbReference type="PROSITE" id="PS50097">
    <property type="entry name" value="BTB"/>
    <property type="match status" value="1"/>
</dbReference>
<dbReference type="InterPro" id="IPR000210">
    <property type="entry name" value="BTB/POZ_dom"/>
</dbReference>
<dbReference type="AlphaFoldDB" id="A0A397T3B7"/>
<gene>
    <name evidence="2" type="ORF">C1645_764411</name>
</gene>
<proteinExistence type="predicted"/>
<dbReference type="SUPFAM" id="SSF54695">
    <property type="entry name" value="POZ domain"/>
    <property type="match status" value="1"/>
</dbReference>
<accession>A0A397T3B7</accession>
<dbReference type="Gene3D" id="3.30.710.10">
    <property type="entry name" value="Potassium Channel Kv1.1, Chain A"/>
    <property type="match status" value="1"/>
</dbReference>
<organism evidence="2 3">
    <name type="scientific">Glomus cerebriforme</name>
    <dbReference type="NCBI Taxonomy" id="658196"/>
    <lineage>
        <taxon>Eukaryota</taxon>
        <taxon>Fungi</taxon>
        <taxon>Fungi incertae sedis</taxon>
        <taxon>Mucoromycota</taxon>
        <taxon>Glomeromycotina</taxon>
        <taxon>Glomeromycetes</taxon>
        <taxon>Glomerales</taxon>
        <taxon>Glomeraceae</taxon>
        <taxon>Glomus</taxon>
    </lineage>
</organism>
<dbReference type="OrthoDB" id="8789982at2759"/>